<dbReference type="AlphaFoldDB" id="A0A562LT89"/>
<organism evidence="1 2">
    <name type="scientific">Flavobacterium cauense R2A-7</name>
    <dbReference type="NCBI Taxonomy" id="1341154"/>
    <lineage>
        <taxon>Bacteria</taxon>
        <taxon>Pseudomonadati</taxon>
        <taxon>Bacteroidota</taxon>
        <taxon>Flavobacteriia</taxon>
        <taxon>Flavobacteriales</taxon>
        <taxon>Flavobacteriaceae</taxon>
        <taxon>Flavobacterium</taxon>
    </lineage>
</organism>
<dbReference type="OrthoDB" id="1366021at2"/>
<evidence type="ECO:0000313" key="1">
    <source>
        <dbReference type="EMBL" id="TWI10829.1"/>
    </source>
</evidence>
<reference evidence="1 2" key="1">
    <citation type="journal article" date="2015" name="Stand. Genomic Sci.">
        <title>Genomic Encyclopedia of Bacterial and Archaeal Type Strains, Phase III: the genomes of soil and plant-associated and newly described type strains.</title>
        <authorList>
            <person name="Whitman W.B."/>
            <person name="Woyke T."/>
            <person name="Klenk H.P."/>
            <person name="Zhou Y."/>
            <person name="Lilburn T.G."/>
            <person name="Beck B.J."/>
            <person name="De Vos P."/>
            <person name="Vandamme P."/>
            <person name="Eisen J.A."/>
            <person name="Garrity G."/>
            <person name="Hugenholtz P."/>
            <person name="Kyrpides N.C."/>
        </authorList>
    </citation>
    <scope>NUCLEOTIDE SEQUENCE [LARGE SCALE GENOMIC DNA]</scope>
    <source>
        <strain evidence="1 2">CGMCC 1.7270</strain>
    </source>
</reference>
<gene>
    <name evidence="1" type="ORF">IP98_02180</name>
</gene>
<sequence length="111" mass="12564">MKFLVYILCSYLVVLTALPSVRSVKLHHIGSKALSCEKKSQKSIFPEGCEKSKFITSLNFSPLQFVSELRLSPGPFILEAAIGKNQSHYEKIFIHKYQNTIWHPPKASSLL</sequence>
<accession>A0A562LT89</accession>
<proteinExistence type="predicted"/>
<dbReference type="EMBL" id="VLKQ01000009">
    <property type="protein sequence ID" value="TWI10829.1"/>
    <property type="molecule type" value="Genomic_DNA"/>
</dbReference>
<dbReference type="RefSeq" id="WP_131473115.1">
    <property type="nucleotide sequence ID" value="NZ_AVBI01000012.1"/>
</dbReference>
<evidence type="ECO:0000313" key="2">
    <source>
        <dbReference type="Proteomes" id="UP000319848"/>
    </source>
</evidence>
<dbReference type="Proteomes" id="UP000319848">
    <property type="component" value="Unassembled WGS sequence"/>
</dbReference>
<keyword evidence="2" id="KW-1185">Reference proteome</keyword>
<name>A0A562LT89_9FLAO</name>
<protein>
    <submittedName>
        <fullName evidence="1">Uncharacterized protein</fullName>
    </submittedName>
</protein>
<dbReference type="STRING" id="1341154.FCR2A7T_10430"/>
<comment type="caution">
    <text evidence="1">The sequence shown here is derived from an EMBL/GenBank/DDBJ whole genome shotgun (WGS) entry which is preliminary data.</text>
</comment>